<keyword evidence="3" id="KW-1185">Reference proteome</keyword>
<evidence type="ECO:0000313" key="2">
    <source>
        <dbReference type="EMBL" id="CAD6247367.1"/>
    </source>
</evidence>
<accession>A0A811PNH7</accession>
<sequence>MDRGRRQLCTGAWESRGDAWAQRLWRRWLATAVRGVVAVTPGRAGSTGAGALRWCSTGSEVEARARPEARANAKIPSVDEERCLRAPWRCRGALAASALKDDNVVSARGRTQGCLLTAVEKRKEEREKHAADKDGDPASPALSAWDLKFDMHG</sequence>
<feature type="compositionally biased region" description="Basic and acidic residues" evidence="1">
    <location>
        <begin position="121"/>
        <end position="136"/>
    </location>
</feature>
<dbReference type="AlphaFoldDB" id="A0A811PNH7"/>
<dbReference type="Proteomes" id="UP000604825">
    <property type="component" value="Unassembled WGS sequence"/>
</dbReference>
<name>A0A811PNH7_9POAL</name>
<feature type="region of interest" description="Disordered" evidence="1">
    <location>
        <begin position="121"/>
        <end position="153"/>
    </location>
</feature>
<evidence type="ECO:0000256" key="1">
    <source>
        <dbReference type="SAM" id="MobiDB-lite"/>
    </source>
</evidence>
<protein>
    <submittedName>
        <fullName evidence="2">Uncharacterized protein</fullName>
    </submittedName>
</protein>
<proteinExistence type="predicted"/>
<gene>
    <name evidence="2" type="ORF">NCGR_LOCUS31570</name>
</gene>
<organism evidence="2 3">
    <name type="scientific">Miscanthus lutarioriparius</name>
    <dbReference type="NCBI Taxonomy" id="422564"/>
    <lineage>
        <taxon>Eukaryota</taxon>
        <taxon>Viridiplantae</taxon>
        <taxon>Streptophyta</taxon>
        <taxon>Embryophyta</taxon>
        <taxon>Tracheophyta</taxon>
        <taxon>Spermatophyta</taxon>
        <taxon>Magnoliopsida</taxon>
        <taxon>Liliopsida</taxon>
        <taxon>Poales</taxon>
        <taxon>Poaceae</taxon>
        <taxon>PACMAD clade</taxon>
        <taxon>Panicoideae</taxon>
        <taxon>Andropogonodae</taxon>
        <taxon>Andropogoneae</taxon>
        <taxon>Saccharinae</taxon>
        <taxon>Miscanthus</taxon>
    </lineage>
</organism>
<dbReference type="EMBL" id="CAJGYO010000007">
    <property type="protein sequence ID" value="CAD6247367.1"/>
    <property type="molecule type" value="Genomic_DNA"/>
</dbReference>
<comment type="caution">
    <text evidence="2">The sequence shown here is derived from an EMBL/GenBank/DDBJ whole genome shotgun (WGS) entry which is preliminary data.</text>
</comment>
<reference evidence="2" key="1">
    <citation type="submission" date="2020-10" db="EMBL/GenBank/DDBJ databases">
        <authorList>
            <person name="Han B."/>
            <person name="Lu T."/>
            <person name="Zhao Q."/>
            <person name="Huang X."/>
            <person name="Zhao Y."/>
        </authorList>
    </citation>
    <scope>NUCLEOTIDE SEQUENCE</scope>
</reference>
<evidence type="ECO:0000313" key="3">
    <source>
        <dbReference type="Proteomes" id="UP000604825"/>
    </source>
</evidence>